<dbReference type="Pfam" id="PF04030">
    <property type="entry name" value="ALO"/>
    <property type="match status" value="1"/>
</dbReference>
<reference evidence="5" key="1">
    <citation type="submission" date="2016-10" db="EMBL/GenBank/DDBJ databases">
        <authorList>
            <person name="Varghese N."/>
            <person name="Submissions S."/>
        </authorList>
    </citation>
    <scope>NUCLEOTIDE SEQUENCE [LARGE SCALE GENOMIC DNA]</scope>
    <source>
        <strain evidence="5">DSM 17875</strain>
    </source>
</reference>
<proteinExistence type="predicted"/>
<dbReference type="PROSITE" id="PS51318">
    <property type="entry name" value="TAT"/>
    <property type="match status" value="1"/>
</dbReference>
<dbReference type="InterPro" id="IPR016166">
    <property type="entry name" value="FAD-bd_PCMH"/>
</dbReference>
<dbReference type="NCBIfam" id="TIGR01679">
    <property type="entry name" value="bact_FAD_ox"/>
    <property type="match status" value="1"/>
</dbReference>
<dbReference type="PIRSF" id="PIRSF000136">
    <property type="entry name" value="LGO_GLO"/>
    <property type="match status" value="1"/>
</dbReference>
<dbReference type="Proteomes" id="UP000243232">
    <property type="component" value="Chromosome I"/>
</dbReference>
<name>A0A1H2FK89_9PSED</name>
<dbReference type="InterPro" id="IPR006311">
    <property type="entry name" value="TAT_signal"/>
</dbReference>
<keyword evidence="1" id="KW-0285">Flavoprotein</keyword>
<dbReference type="Gene3D" id="3.30.465.10">
    <property type="match status" value="1"/>
</dbReference>
<keyword evidence="2" id="KW-0560">Oxidoreductase</keyword>
<dbReference type="RefSeq" id="WP_231975073.1">
    <property type="nucleotide sequence ID" value="NZ_LT629785.1"/>
</dbReference>
<dbReference type="InterPro" id="IPR036318">
    <property type="entry name" value="FAD-bd_PCMH-like_sf"/>
</dbReference>
<evidence type="ECO:0000256" key="2">
    <source>
        <dbReference type="ARBA" id="ARBA00023002"/>
    </source>
</evidence>
<dbReference type="EMBL" id="LT629785">
    <property type="protein sequence ID" value="SDU07751.1"/>
    <property type="molecule type" value="Genomic_DNA"/>
</dbReference>
<dbReference type="Gene3D" id="3.30.70.2520">
    <property type="match status" value="1"/>
</dbReference>
<dbReference type="AlphaFoldDB" id="A0A1H2FK89"/>
<feature type="domain" description="FAD-binding PCMH-type" evidence="3">
    <location>
        <begin position="58"/>
        <end position="225"/>
    </location>
</feature>
<dbReference type="InterPro" id="IPR016171">
    <property type="entry name" value="Vanillyl_alc_oxidase_C-sub2"/>
</dbReference>
<evidence type="ECO:0000256" key="1">
    <source>
        <dbReference type="ARBA" id="ARBA00022827"/>
    </source>
</evidence>
<dbReference type="GO" id="GO:0003885">
    <property type="term" value="F:D-arabinono-1,4-lactone oxidase activity"/>
    <property type="evidence" value="ECO:0007669"/>
    <property type="project" value="InterPro"/>
</dbReference>
<dbReference type="InterPro" id="IPR016169">
    <property type="entry name" value="FAD-bd_PCMH_sub2"/>
</dbReference>
<dbReference type="InterPro" id="IPR006094">
    <property type="entry name" value="Oxid_FAD_bind_N"/>
</dbReference>
<dbReference type="InterPro" id="IPR010031">
    <property type="entry name" value="FAD_lactone_oxidase-like"/>
</dbReference>
<keyword evidence="1" id="KW-0274">FAD</keyword>
<evidence type="ECO:0000313" key="5">
    <source>
        <dbReference type="Proteomes" id="UP000243232"/>
    </source>
</evidence>
<dbReference type="PROSITE" id="PS51387">
    <property type="entry name" value="FAD_PCMH"/>
    <property type="match status" value="1"/>
</dbReference>
<dbReference type="Gene3D" id="1.10.45.10">
    <property type="entry name" value="Vanillyl-alcohol Oxidase, Chain A, domain 4"/>
    <property type="match status" value="1"/>
</dbReference>
<evidence type="ECO:0000313" key="4">
    <source>
        <dbReference type="EMBL" id="SDU07751.1"/>
    </source>
</evidence>
<dbReference type="STRING" id="364197.SAMN05216296_1639"/>
<dbReference type="PANTHER" id="PTHR43762:SF1">
    <property type="entry name" value="D-ARABINONO-1,4-LACTONE OXIDASE"/>
    <property type="match status" value="1"/>
</dbReference>
<dbReference type="PANTHER" id="PTHR43762">
    <property type="entry name" value="L-GULONOLACTONE OXIDASE"/>
    <property type="match status" value="1"/>
</dbReference>
<organism evidence="4 5">
    <name type="scientific">Pseudomonas pohangensis</name>
    <dbReference type="NCBI Taxonomy" id="364197"/>
    <lineage>
        <taxon>Bacteria</taxon>
        <taxon>Pseudomonadati</taxon>
        <taxon>Pseudomonadota</taxon>
        <taxon>Gammaproteobacteria</taxon>
        <taxon>Pseudomonadales</taxon>
        <taxon>Pseudomonadaceae</taxon>
        <taxon>Pseudomonas</taxon>
    </lineage>
</organism>
<dbReference type="Pfam" id="PF01565">
    <property type="entry name" value="FAD_binding_4"/>
    <property type="match status" value="1"/>
</dbReference>
<dbReference type="GO" id="GO:0071949">
    <property type="term" value="F:FAD binding"/>
    <property type="evidence" value="ECO:0007669"/>
    <property type="project" value="InterPro"/>
</dbReference>
<dbReference type="GO" id="GO:0016020">
    <property type="term" value="C:membrane"/>
    <property type="evidence" value="ECO:0007669"/>
    <property type="project" value="InterPro"/>
</dbReference>
<dbReference type="Gene3D" id="3.30.43.10">
    <property type="entry name" value="Uridine Diphospho-n-acetylenolpyruvylglucosamine Reductase, domain 2"/>
    <property type="match status" value="1"/>
</dbReference>
<dbReference type="InterPro" id="IPR007173">
    <property type="entry name" value="ALO_C"/>
</dbReference>
<dbReference type="InterPro" id="IPR016167">
    <property type="entry name" value="FAD-bd_PCMH_sub1"/>
</dbReference>
<keyword evidence="5" id="KW-1185">Reference proteome</keyword>
<gene>
    <name evidence="4" type="ORF">SAMN05216296_1639</name>
</gene>
<evidence type="ECO:0000259" key="3">
    <source>
        <dbReference type="PROSITE" id="PS51387"/>
    </source>
</evidence>
<protein>
    <submittedName>
        <fullName evidence="4">FAD-linked oxidoreductase</fullName>
    </submittedName>
</protein>
<accession>A0A1H2FK89</accession>
<dbReference type="SUPFAM" id="SSF56176">
    <property type="entry name" value="FAD-binding/transporter-associated domain-like"/>
    <property type="match status" value="1"/>
</dbReference>
<sequence length="480" mass="52400">MSAPDLTRRRLIKVGAAGAMLGMLPGCSPHGGDIPQAQSPLPFKPGQPVPWINWAGNQACQPLQRFAPDSEAAVVDALRQSKGIIRAVGAGHSFSPLVPTDDSLISTDLLAGLISHDPATLQAEVWAGTRVQQLGPLLAGIGQALPNQPDLDYLSMGGALATSVHATGPRFGPMTDYVTGLTLATPTGELIECSASQQPEIFQAARTSVGALGLITRMRLQNQAAFDLVEVNRFENTEDVLDDIDNRMAMHRNFEILPLLHSPLCLSVATDLAGPDDVPSGEDDPQAVNTLRAAYEAVGWLPGIGSATYARLLDMLSLAMGDSASSVRVGPSYRIFPHVRIVRFREMEYTVPVEAGPACLREILSTVRKKNLPVCFPLEYRYVKGSDVWLSMFQGMGERGGCSISVHQYGDIDYRPYFAEIEPIFWKYQGRPHWGKLHTLDAKRLAALYPAHWQDFQEVRRSLDPQGRMLNPHLRHILGV</sequence>